<dbReference type="GO" id="GO:0009507">
    <property type="term" value="C:chloroplast"/>
    <property type="evidence" value="ECO:0007669"/>
    <property type="project" value="UniProtKB-SubCell"/>
</dbReference>
<feature type="domain" description="DNA topoisomerase VI subunit B transducer" evidence="8">
    <location>
        <begin position="412"/>
        <end position="571"/>
    </location>
</feature>
<dbReference type="GO" id="GO:0003677">
    <property type="term" value="F:DNA binding"/>
    <property type="evidence" value="ECO:0007669"/>
    <property type="project" value="UniProtKB-KW"/>
</dbReference>
<dbReference type="InterPro" id="IPR036890">
    <property type="entry name" value="HATPase_C_sf"/>
</dbReference>
<dbReference type="SUPFAM" id="SSF55874">
    <property type="entry name" value="ATPase domain of HSP90 chaperone/DNA topoisomerase II/histidine kinase"/>
    <property type="match status" value="1"/>
</dbReference>
<dbReference type="InterPro" id="IPR020568">
    <property type="entry name" value="Ribosomal_Su5_D2-typ_SF"/>
</dbReference>
<feature type="region of interest" description="Disordered" evidence="7">
    <location>
        <begin position="664"/>
        <end position="687"/>
    </location>
</feature>
<evidence type="ECO:0000259" key="8">
    <source>
        <dbReference type="Pfam" id="PF09239"/>
    </source>
</evidence>
<dbReference type="GO" id="GO:0003918">
    <property type="term" value="F:DNA topoisomerase type II (double strand cut, ATP-hydrolyzing) activity"/>
    <property type="evidence" value="ECO:0007669"/>
    <property type="project" value="InterPro"/>
</dbReference>
<evidence type="ECO:0000256" key="5">
    <source>
        <dbReference type="ARBA" id="ARBA00023125"/>
    </source>
</evidence>
<dbReference type="FunFam" id="3.30.230.10:FF:000050">
    <property type="entry name" value="DNA topoisomerase 6 subunit B"/>
    <property type="match status" value="1"/>
</dbReference>
<name>A0A7S2XJE4_9STRA</name>
<dbReference type="PANTHER" id="PTHR48444">
    <property type="entry name" value="DNA TOPOISOMERASE 6 SUBUNIT B"/>
    <property type="match status" value="1"/>
</dbReference>
<organism evidence="9">
    <name type="scientific">Attheya septentrionalis</name>
    <dbReference type="NCBI Taxonomy" id="420275"/>
    <lineage>
        <taxon>Eukaryota</taxon>
        <taxon>Sar</taxon>
        <taxon>Stramenopiles</taxon>
        <taxon>Ochrophyta</taxon>
        <taxon>Bacillariophyta</taxon>
        <taxon>Coscinodiscophyceae</taxon>
        <taxon>Chaetocerotophycidae</taxon>
        <taxon>Chaetocerotales</taxon>
        <taxon>Attheyaceae</taxon>
        <taxon>Attheya</taxon>
    </lineage>
</organism>
<dbReference type="Pfam" id="PF09239">
    <property type="entry name" value="Topo-VIb_trans"/>
    <property type="match status" value="1"/>
</dbReference>
<dbReference type="Gene3D" id="3.30.230.10">
    <property type="match status" value="1"/>
</dbReference>
<dbReference type="InterPro" id="IPR005734">
    <property type="entry name" value="TopoVI_B"/>
</dbReference>
<dbReference type="GO" id="GO:0005524">
    <property type="term" value="F:ATP binding"/>
    <property type="evidence" value="ECO:0007669"/>
    <property type="project" value="UniProtKB-KW"/>
</dbReference>
<dbReference type="AlphaFoldDB" id="A0A7S2XJE4"/>
<dbReference type="PANTHER" id="PTHR48444:SF1">
    <property type="entry name" value="DNA TOPOISOMERASE 6 SUBUNIT B"/>
    <property type="match status" value="1"/>
</dbReference>
<evidence type="ECO:0000256" key="7">
    <source>
        <dbReference type="SAM" id="MobiDB-lite"/>
    </source>
</evidence>
<keyword evidence="6" id="KW-0413">Isomerase</keyword>
<dbReference type="Gene3D" id="1.10.8.50">
    <property type="match status" value="1"/>
</dbReference>
<comment type="subcellular location">
    <subcellularLocation>
        <location evidence="1">Plastid</location>
        <location evidence="1">Chloroplast</location>
    </subcellularLocation>
</comment>
<dbReference type="CDD" id="cd00823">
    <property type="entry name" value="TopoIIB_Trans"/>
    <property type="match status" value="1"/>
</dbReference>
<dbReference type="EMBL" id="HBHQ01003475">
    <property type="protein sequence ID" value="CAD9810464.1"/>
    <property type="molecule type" value="Transcribed_RNA"/>
</dbReference>
<dbReference type="InterPro" id="IPR015320">
    <property type="entry name" value="TopoVI_B_transducer"/>
</dbReference>
<protein>
    <recommendedName>
        <fullName evidence="8">DNA topoisomerase VI subunit B transducer domain-containing protein</fullName>
    </recommendedName>
</protein>
<evidence type="ECO:0000256" key="3">
    <source>
        <dbReference type="ARBA" id="ARBA00022840"/>
    </source>
</evidence>
<dbReference type="HAMAP" id="MF_00322">
    <property type="entry name" value="Top6B"/>
    <property type="match status" value="1"/>
</dbReference>
<evidence type="ECO:0000256" key="4">
    <source>
        <dbReference type="ARBA" id="ARBA00023029"/>
    </source>
</evidence>
<keyword evidence="4" id="KW-0799">Topoisomerase</keyword>
<gene>
    <name evidence="9" type="ORF">ASEP1449_LOCUS2287</name>
</gene>
<sequence length="733" mass="81373">MPPKKKNSKAAGNYREEVQVSKSPAEFFAENQAIAGFDNMGKSLYTTLRELIENSLDACESVNVLPNISVTIEEMTQSQFNKVRGLKTSSSAENGFDNDDGIKDIDLFMKKSNKRKSKSTGGASEAPTDPVSGAPEEVGSTKKKRKANAEAYFHITVRDNGCGMSHEAIPNLLGRVLSGSKYGVRQTRGKFGLGAKMALIWSKKSTGVPITITTAHMNNDQGTPGEFISKCVLDIDIYKNRPRVIEHSKQPNNSDSPWIGTEFQVLIAGNWTTYKSRVVQYLQQLAIITPYAMLELNYTNASDAKRSFGIRYERRSEQMPPPSKEVKHHPSSVNNLLIQQLLERSRCKTFLKFLCTELSSISPSLAKRLIAELKGTQSDAEFDEDMSPADVTDKQITILVQMLRSVELFKAPDGSCLSPLGEYNLNLGIQKVIEPDLIATARDRPSAYEGHPFIVEAAVSLGGSDAKEGINIVRFANRIPLLFEGGADVATRVAQSKIKWSLYKIDHKRDKINVFVSIVSTKVPFKGTGKEYIGDDITEIQTSVKRALQSCCQQLRAHLTKRNALRDERERRSRLVKYAPDVSRSIFGILEVMRKRKEEDVDGSSEPHSFPRKRARGNLIQAPVLKHVLDPALVQDTMGKLDRGEISVEKLEHGLMEAIEAQSTSGDGMEGGDGNVNTKNKNAKKTQKLGQVSQPIFIVPQYDDEDASATIIRHPLFTFRSNRPLPVWPITVD</sequence>
<dbReference type="SUPFAM" id="SSF54211">
    <property type="entry name" value="Ribosomal protein S5 domain 2-like"/>
    <property type="match status" value="1"/>
</dbReference>
<evidence type="ECO:0000256" key="6">
    <source>
        <dbReference type="ARBA" id="ARBA00023235"/>
    </source>
</evidence>
<accession>A0A7S2XJE4</accession>
<evidence type="ECO:0000313" key="9">
    <source>
        <dbReference type="EMBL" id="CAD9810464.1"/>
    </source>
</evidence>
<evidence type="ECO:0000256" key="1">
    <source>
        <dbReference type="ARBA" id="ARBA00004229"/>
    </source>
</evidence>
<reference evidence="9" key="1">
    <citation type="submission" date="2021-01" db="EMBL/GenBank/DDBJ databases">
        <authorList>
            <person name="Corre E."/>
            <person name="Pelletier E."/>
            <person name="Niang G."/>
            <person name="Scheremetjew M."/>
            <person name="Finn R."/>
            <person name="Kale V."/>
            <person name="Holt S."/>
            <person name="Cochrane G."/>
            <person name="Meng A."/>
            <person name="Brown T."/>
            <person name="Cohen L."/>
        </authorList>
    </citation>
    <scope>NUCLEOTIDE SEQUENCE</scope>
    <source>
        <strain evidence="9">CCMP2084</strain>
    </source>
</reference>
<dbReference type="Pfam" id="PF13589">
    <property type="entry name" value="HATPase_c_3"/>
    <property type="match status" value="1"/>
</dbReference>
<dbReference type="InterPro" id="IPR014721">
    <property type="entry name" value="Ribsml_uS5_D2-typ_fold_subgr"/>
</dbReference>
<keyword evidence="5" id="KW-0238">DNA-binding</keyword>
<keyword evidence="3" id="KW-0067">ATP-binding</keyword>
<dbReference type="Gene3D" id="3.30.565.10">
    <property type="entry name" value="Histidine kinase-like ATPase, C-terminal domain"/>
    <property type="match status" value="1"/>
</dbReference>
<dbReference type="GO" id="GO:0006265">
    <property type="term" value="P:DNA topological change"/>
    <property type="evidence" value="ECO:0007669"/>
    <property type="project" value="InterPro"/>
</dbReference>
<proteinExistence type="inferred from homology"/>
<evidence type="ECO:0000256" key="2">
    <source>
        <dbReference type="ARBA" id="ARBA00022741"/>
    </source>
</evidence>
<keyword evidence="2" id="KW-0547">Nucleotide-binding</keyword>
<dbReference type="NCBIfam" id="NF003218">
    <property type="entry name" value="PRK04184.1"/>
    <property type="match status" value="1"/>
</dbReference>
<feature type="region of interest" description="Disordered" evidence="7">
    <location>
        <begin position="113"/>
        <end position="145"/>
    </location>
</feature>